<comment type="subcellular location">
    <subcellularLocation>
        <location evidence="1">Membrane</location>
    </subcellularLocation>
</comment>
<dbReference type="GO" id="GO:0016020">
    <property type="term" value="C:membrane"/>
    <property type="evidence" value="ECO:0007669"/>
    <property type="project" value="UniProtKB-SubCell"/>
</dbReference>
<feature type="region of interest" description="Disordered" evidence="5">
    <location>
        <begin position="1"/>
        <end position="91"/>
    </location>
</feature>
<dbReference type="OrthoDB" id="2356719at2759"/>
<comment type="caution">
    <text evidence="8">The sequence shown here is derived from an EMBL/GenBank/DDBJ whole genome shotgun (WGS) entry which is preliminary data.</text>
</comment>
<evidence type="ECO:0000256" key="6">
    <source>
        <dbReference type="SAM" id="Phobius"/>
    </source>
</evidence>
<sequence>MVCTRSRDYNGSSHSKYSRHSAHYELYDDRESNSFSDYDSDTSSSPSRPTPTPMAKTTWKQQLPKNRRRGCASTYSHGSQEEMSNYDYDSNDIDKVSPSRLVVPYNDQDNTHFYNGDIQIQDEPELYNSYKHSDDYSFQYPLNHRIHRRSIYDDDHLSSRALIRQPPPVNSRHKGGLLFIRVIYDIWGGFMEAINNFSDNVIEIISSTRLNVKLLTLFVFILLTTFIWLNGDIDAEDVSNHHHLQYDISHPSGAEAYESSISSKIWSLLSSNKESTIQHILDVQRHMSPEITEKKVEEMLHKFVPSIVSNVLRDKMINVQLPDTDKLNEFVTKVAHRIFMEYVKSDILNIPDFALGSGGSRIIHSYTSRNYVEMPESIAGKFWARMTGRGMIVGLSPSVAVTSDNSVGKCFSFAGDKGQLAIQLSRSIYITSVTYQHIDRALALDDDNLRSAPARLAILGIPDEKYMQNATKARVTEIKSDESETGTRDSDGTTTTSSTKKSQKRVTQDDFIKLGEFVYDLEGPPVQNFVVDHSNGSENIPIKGVIFKINSNWGHGKYTCLYQFKVHGKNINNVMPVSSPQSFQITGNGGGNVALWRCEFNWNFQRNKSFSFVRGL</sequence>
<keyword evidence="3 6" id="KW-1133">Transmembrane helix</keyword>
<protein>
    <submittedName>
        <fullName evidence="8">17847_t:CDS:1</fullName>
    </submittedName>
</protein>
<dbReference type="AlphaFoldDB" id="A0A9N8V8P8"/>
<proteinExistence type="predicted"/>
<dbReference type="InterPro" id="IPR045119">
    <property type="entry name" value="SUN1-5"/>
</dbReference>
<evidence type="ECO:0000256" key="1">
    <source>
        <dbReference type="ARBA" id="ARBA00004370"/>
    </source>
</evidence>
<feature type="compositionally biased region" description="Basic and acidic residues" evidence="5">
    <location>
        <begin position="22"/>
        <end position="32"/>
    </location>
</feature>
<reference evidence="8" key="1">
    <citation type="submission" date="2021-06" db="EMBL/GenBank/DDBJ databases">
        <authorList>
            <person name="Kallberg Y."/>
            <person name="Tangrot J."/>
            <person name="Rosling A."/>
        </authorList>
    </citation>
    <scope>NUCLEOTIDE SEQUENCE</scope>
    <source>
        <strain evidence="8">CL551</strain>
    </source>
</reference>
<dbReference type="Gene3D" id="2.60.120.260">
    <property type="entry name" value="Galactose-binding domain-like"/>
    <property type="match status" value="1"/>
</dbReference>
<feature type="domain" description="SUN" evidence="7">
    <location>
        <begin position="359"/>
        <end position="571"/>
    </location>
</feature>
<keyword evidence="9" id="KW-1185">Reference proteome</keyword>
<feature type="region of interest" description="Disordered" evidence="5">
    <location>
        <begin position="472"/>
        <end position="502"/>
    </location>
</feature>
<dbReference type="PANTHER" id="PTHR12911:SF8">
    <property type="entry name" value="KLAROID PROTEIN-RELATED"/>
    <property type="match status" value="1"/>
</dbReference>
<dbReference type="Pfam" id="PF07738">
    <property type="entry name" value="Sad1_UNC"/>
    <property type="match status" value="2"/>
</dbReference>
<dbReference type="GO" id="GO:0005635">
    <property type="term" value="C:nuclear envelope"/>
    <property type="evidence" value="ECO:0007669"/>
    <property type="project" value="UniProtKB-ARBA"/>
</dbReference>
<keyword evidence="4 6" id="KW-0472">Membrane</keyword>
<evidence type="ECO:0000256" key="3">
    <source>
        <dbReference type="ARBA" id="ARBA00022989"/>
    </source>
</evidence>
<feature type="compositionally biased region" description="Polar residues" evidence="5">
    <location>
        <begin position="73"/>
        <end position="83"/>
    </location>
</feature>
<evidence type="ECO:0000256" key="4">
    <source>
        <dbReference type="ARBA" id="ARBA00023136"/>
    </source>
</evidence>
<evidence type="ECO:0000259" key="7">
    <source>
        <dbReference type="PROSITE" id="PS51469"/>
    </source>
</evidence>
<dbReference type="PANTHER" id="PTHR12911">
    <property type="entry name" value="SAD1/UNC-84-LIKE PROTEIN-RELATED"/>
    <property type="match status" value="1"/>
</dbReference>
<dbReference type="InterPro" id="IPR012919">
    <property type="entry name" value="SUN_dom"/>
</dbReference>
<dbReference type="EMBL" id="CAJVPV010000234">
    <property type="protein sequence ID" value="CAG8447810.1"/>
    <property type="molecule type" value="Genomic_DNA"/>
</dbReference>
<keyword evidence="2 6" id="KW-0812">Transmembrane</keyword>
<feature type="compositionally biased region" description="Basic and acidic residues" evidence="5">
    <location>
        <begin position="474"/>
        <end position="491"/>
    </location>
</feature>
<accession>A0A9N8V8P8</accession>
<evidence type="ECO:0000256" key="5">
    <source>
        <dbReference type="SAM" id="MobiDB-lite"/>
    </source>
</evidence>
<feature type="compositionally biased region" description="Low complexity" evidence="5">
    <location>
        <begin position="33"/>
        <end position="47"/>
    </location>
</feature>
<dbReference type="GO" id="GO:0043495">
    <property type="term" value="F:protein-membrane adaptor activity"/>
    <property type="evidence" value="ECO:0007669"/>
    <property type="project" value="TreeGrafter"/>
</dbReference>
<organism evidence="8 9">
    <name type="scientific">Acaulospora morrowiae</name>
    <dbReference type="NCBI Taxonomy" id="94023"/>
    <lineage>
        <taxon>Eukaryota</taxon>
        <taxon>Fungi</taxon>
        <taxon>Fungi incertae sedis</taxon>
        <taxon>Mucoromycota</taxon>
        <taxon>Glomeromycotina</taxon>
        <taxon>Glomeromycetes</taxon>
        <taxon>Diversisporales</taxon>
        <taxon>Acaulosporaceae</taxon>
        <taxon>Acaulospora</taxon>
    </lineage>
</organism>
<dbReference type="Proteomes" id="UP000789342">
    <property type="component" value="Unassembled WGS sequence"/>
</dbReference>
<gene>
    <name evidence="8" type="ORF">AMORRO_LOCUS727</name>
</gene>
<evidence type="ECO:0000313" key="8">
    <source>
        <dbReference type="EMBL" id="CAG8447810.1"/>
    </source>
</evidence>
<feature type="transmembrane region" description="Helical" evidence="6">
    <location>
        <begin position="210"/>
        <end position="229"/>
    </location>
</feature>
<evidence type="ECO:0000256" key="2">
    <source>
        <dbReference type="ARBA" id="ARBA00022692"/>
    </source>
</evidence>
<evidence type="ECO:0000313" key="9">
    <source>
        <dbReference type="Proteomes" id="UP000789342"/>
    </source>
</evidence>
<dbReference type="PROSITE" id="PS51469">
    <property type="entry name" value="SUN"/>
    <property type="match status" value="1"/>
</dbReference>
<name>A0A9N8V8P8_9GLOM</name>